<keyword evidence="3" id="KW-1185">Reference proteome</keyword>
<protein>
    <submittedName>
        <fullName evidence="2">Uncharacterized protein</fullName>
    </submittedName>
</protein>
<feature type="region of interest" description="Disordered" evidence="1">
    <location>
        <begin position="35"/>
        <end position="133"/>
    </location>
</feature>
<feature type="compositionally biased region" description="Basic and acidic residues" evidence="1">
    <location>
        <begin position="41"/>
        <end position="51"/>
    </location>
</feature>
<evidence type="ECO:0000313" key="3">
    <source>
        <dbReference type="Proteomes" id="UP000299102"/>
    </source>
</evidence>
<organism evidence="2 3">
    <name type="scientific">Eumeta variegata</name>
    <name type="common">Bagworm moth</name>
    <name type="synonym">Eumeta japonica</name>
    <dbReference type="NCBI Taxonomy" id="151549"/>
    <lineage>
        <taxon>Eukaryota</taxon>
        <taxon>Metazoa</taxon>
        <taxon>Ecdysozoa</taxon>
        <taxon>Arthropoda</taxon>
        <taxon>Hexapoda</taxon>
        <taxon>Insecta</taxon>
        <taxon>Pterygota</taxon>
        <taxon>Neoptera</taxon>
        <taxon>Endopterygota</taxon>
        <taxon>Lepidoptera</taxon>
        <taxon>Glossata</taxon>
        <taxon>Ditrysia</taxon>
        <taxon>Tineoidea</taxon>
        <taxon>Psychidae</taxon>
        <taxon>Oiketicinae</taxon>
        <taxon>Eumeta</taxon>
    </lineage>
</organism>
<dbReference type="Proteomes" id="UP000299102">
    <property type="component" value="Unassembled WGS sequence"/>
</dbReference>
<dbReference type="AlphaFoldDB" id="A0A4C1YTF2"/>
<dbReference type="EMBL" id="BGZK01001363">
    <property type="protein sequence ID" value="GBP78253.1"/>
    <property type="molecule type" value="Genomic_DNA"/>
</dbReference>
<sequence length="133" mass="14423">MKVRNTRSTAPIDLECCFDNGCHFGLFPYPQKRSALQNDAGSRESYLKEHSTVTAHRRTSPATNSECGPQKKVRNGPDSSASGTFPDKIGPPPPPPAARRRPPPPPPPAAAARRPPPAARRPPPRPFAFRVSP</sequence>
<feature type="compositionally biased region" description="Pro residues" evidence="1">
    <location>
        <begin position="89"/>
        <end position="126"/>
    </location>
</feature>
<gene>
    <name evidence="2" type="ORF">EVAR_66284_1</name>
</gene>
<evidence type="ECO:0000313" key="2">
    <source>
        <dbReference type="EMBL" id="GBP78253.1"/>
    </source>
</evidence>
<accession>A0A4C1YTF2</accession>
<evidence type="ECO:0000256" key="1">
    <source>
        <dbReference type="SAM" id="MobiDB-lite"/>
    </source>
</evidence>
<proteinExistence type="predicted"/>
<reference evidence="2 3" key="1">
    <citation type="journal article" date="2019" name="Commun. Biol.">
        <title>The bagworm genome reveals a unique fibroin gene that provides high tensile strength.</title>
        <authorList>
            <person name="Kono N."/>
            <person name="Nakamura H."/>
            <person name="Ohtoshi R."/>
            <person name="Tomita M."/>
            <person name="Numata K."/>
            <person name="Arakawa K."/>
        </authorList>
    </citation>
    <scope>NUCLEOTIDE SEQUENCE [LARGE SCALE GENOMIC DNA]</scope>
</reference>
<name>A0A4C1YTF2_EUMVA</name>
<comment type="caution">
    <text evidence="2">The sequence shown here is derived from an EMBL/GenBank/DDBJ whole genome shotgun (WGS) entry which is preliminary data.</text>
</comment>